<dbReference type="EMBL" id="BAUV01000022">
    <property type="protein sequence ID" value="GAE35704.1"/>
    <property type="molecule type" value="Genomic_DNA"/>
</dbReference>
<accession>W4QWJ8</accession>
<organism evidence="2 3">
    <name type="scientific">Halalkalibacter akibai (strain ATCC 43226 / DSM 21942 / CIP 109018 / JCM 9157 / 1139)</name>
    <name type="common">Bacillus akibai</name>
    <dbReference type="NCBI Taxonomy" id="1236973"/>
    <lineage>
        <taxon>Bacteria</taxon>
        <taxon>Bacillati</taxon>
        <taxon>Bacillota</taxon>
        <taxon>Bacilli</taxon>
        <taxon>Bacillales</taxon>
        <taxon>Bacillaceae</taxon>
        <taxon>Halalkalibacter</taxon>
    </lineage>
</organism>
<evidence type="ECO:0000313" key="2">
    <source>
        <dbReference type="EMBL" id="GAE35704.1"/>
    </source>
</evidence>
<gene>
    <name evidence="2" type="ORF">JCM9157_2824</name>
</gene>
<sequence>MVNKKTEIKLMREKALKILEKWTEELNKEIEDEQNEIACEKKHLKECPTVQKYYDIENHTGNPRCTKD</sequence>
<protein>
    <submittedName>
        <fullName evidence="2">Uncharacterized protein</fullName>
    </submittedName>
</protein>
<proteinExistence type="predicted"/>
<dbReference type="RefSeq" id="WP_035665226.1">
    <property type="nucleotide sequence ID" value="NZ_BAUV01000022.1"/>
</dbReference>
<evidence type="ECO:0000256" key="1">
    <source>
        <dbReference type="SAM" id="Coils"/>
    </source>
</evidence>
<keyword evidence="3" id="KW-1185">Reference proteome</keyword>
<comment type="caution">
    <text evidence="2">The sequence shown here is derived from an EMBL/GenBank/DDBJ whole genome shotgun (WGS) entry which is preliminary data.</text>
</comment>
<keyword evidence="1" id="KW-0175">Coiled coil</keyword>
<feature type="coiled-coil region" evidence="1">
    <location>
        <begin position="12"/>
        <end position="43"/>
    </location>
</feature>
<name>W4QWJ8_HALA3</name>
<dbReference type="STRING" id="1236973.JCM9157_2824"/>
<evidence type="ECO:0000313" key="3">
    <source>
        <dbReference type="Proteomes" id="UP000018896"/>
    </source>
</evidence>
<reference evidence="2 3" key="1">
    <citation type="journal article" date="2014" name="Genome Announc.">
        <title>Draft Genome Sequences of Three Alkaliphilic Bacillus Strains, Bacillus wakoensis JCM 9140T, Bacillus akibai JCM 9157T, and Bacillus hemicellulosilyticus JCM 9152T.</title>
        <authorList>
            <person name="Yuki M."/>
            <person name="Oshima K."/>
            <person name="Suda W."/>
            <person name="Oshida Y."/>
            <person name="Kitamura K."/>
            <person name="Iida T."/>
            <person name="Hattori M."/>
            <person name="Ohkuma M."/>
        </authorList>
    </citation>
    <scope>NUCLEOTIDE SEQUENCE [LARGE SCALE GENOMIC DNA]</scope>
    <source>
        <strain evidence="2 3">JCM 9157</strain>
    </source>
</reference>
<dbReference type="AlphaFoldDB" id="W4QWJ8"/>
<dbReference type="Proteomes" id="UP000018896">
    <property type="component" value="Unassembled WGS sequence"/>
</dbReference>